<organism evidence="2 3">
    <name type="scientific">Aureibaculum algae</name>
    <dbReference type="NCBI Taxonomy" id="2584122"/>
    <lineage>
        <taxon>Bacteria</taxon>
        <taxon>Pseudomonadati</taxon>
        <taxon>Bacteroidota</taxon>
        <taxon>Flavobacteriia</taxon>
        <taxon>Flavobacteriales</taxon>
        <taxon>Flavobacteriaceae</taxon>
        <taxon>Aureibaculum</taxon>
    </lineage>
</organism>
<sequence>MNIFKKFRLLFLALIICSYNTNATSNSTEKSNLKENQQVSEVFIERQNEKQFTDTIRINYNENKTILNILKAVPETTMSSWEWSEMDRKKTVDFIEKNNYLIDSTEAYNNIKYIKPNTIGIQVVDGFWTLSIYEFGVNHYFIVTNDSVGDGNDIQTFNYINNKLTPTKMINWFSKCEYDLLLKNSDNCIELVKENELTYTYDFSNKDIVEISSWFLTKDKSQHCFKGNTIKYKLNKDTKTFDIFDVYWENK</sequence>
<evidence type="ECO:0000313" key="2">
    <source>
        <dbReference type="EMBL" id="QCX37896.1"/>
    </source>
</evidence>
<dbReference type="KEGG" id="fbe:FF125_05400"/>
<name>A0A5B7TRY9_9FLAO</name>
<dbReference type="RefSeq" id="WP_138948818.1">
    <property type="nucleotide sequence ID" value="NZ_CP040749.1"/>
</dbReference>
<dbReference type="Proteomes" id="UP000306229">
    <property type="component" value="Chromosome"/>
</dbReference>
<protein>
    <submittedName>
        <fullName evidence="2">Uncharacterized protein</fullName>
    </submittedName>
</protein>
<accession>A0A5B7TRY9</accession>
<proteinExistence type="predicted"/>
<evidence type="ECO:0000256" key="1">
    <source>
        <dbReference type="SAM" id="SignalP"/>
    </source>
</evidence>
<gene>
    <name evidence="2" type="ORF">FF125_05400</name>
</gene>
<feature type="signal peptide" evidence="1">
    <location>
        <begin position="1"/>
        <end position="23"/>
    </location>
</feature>
<dbReference type="OrthoDB" id="766451at2"/>
<reference evidence="2 3" key="1">
    <citation type="submission" date="2019-05" db="EMBL/GenBank/DDBJ databases">
        <title>Algicella ahnfeltiae gen. nov., sp. nov., a novel marine bacterium of the family Flavobacteriaceae isolated from a red alga.</title>
        <authorList>
            <person name="Nedashkovskaya O.I."/>
            <person name="Kukhlevskiy A.D."/>
            <person name="Kim S.-G."/>
            <person name="Zhukova N.V."/>
            <person name="Mikhailov V.V."/>
        </authorList>
    </citation>
    <scope>NUCLEOTIDE SEQUENCE [LARGE SCALE GENOMIC DNA]</scope>
    <source>
        <strain evidence="2 3">10Alg115</strain>
    </source>
</reference>
<dbReference type="AlphaFoldDB" id="A0A5B7TRY9"/>
<feature type="chain" id="PRO_5022754031" evidence="1">
    <location>
        <begin position="24"/>
        <end position="251"/>
    </location>
</feature>
<dbReference type="EMBL" id="CP040749">
    <property type="protein sequence ID" value="QCX37896.1"/>
    <property type="molecule type" value="Genomic_DNA"/>
</dbReference>
<keyword evidence="1" id="KW-0732">Signal</keyword>
<evidence type="ECO:0000313" key="3">
    <source>
        <dbReference type="Proteomes" id="UP000306229"/>
    </source>
</evidence>
<keyword evidence="3" id="KW-1185">Reference proteome</keyword>